<dbReference type="PANTHER" id="PTHR33146">
    <property type="entry name" value="ENDONUCLEASE 4"/>
    <property type="match status" value="1"/>
</dbReference>
<feature type="signal peptide" evidence="8">
    <location>
        <begin position="1"/>
        <end position="15"/>
    </location>
</feature>
<comment type="similarity">
    <text evidence="1">Belongs to the nuclease type I family.</text>
</comment>
<dbReference type="EMBL" id="MPUH01000802">
    <property type="protein sequence ID" value="OMJ73704.1"/>
    <property type="molecule type" value="Genomic_DNA"/>
</dbReference>
<dbReference type="OrthoDB" id="441446at2759"/>
<keyword evidence="8" id="KW-0732">Signal</keyword>
<dbReference type="GO" id="GO:0006308">
    <property type="term" value="P:DNA catabolic process"/>
    <property type="evidence" value="ECO:0007669"/>
    <property type="project" value="InterPro"/>
</dbReference>
<accession>A0A1R2BAC5</accession>
<dbReference type="CDD" id="cd11010">
    <property type="entry name" value="S1-P1_nuclease"/>
    <property type="match status" value="1"/>
</dbReference>
<evidence type="ECO:0000256" key="6">
    <source>
        <dbReference type="ARBA" id="ARBA00023157"/>
    </source>
</evidence>
<dbReference type="InterPro" id="IPR003154">
    <property type="entry name" value="S1/P1nuclease"/>
</dbReference>
<dbReference type="GO" id="GO:0003676">
    <property type="term" value="F:nucleic acid binding"/>
    <property type="evidence" value="ECO:0007669"/>
    <property type="project" value="InterPro"/>
</dbReference>
<dbReference type="AlphaFoldDB" id="A0A1R2BAC5"/>
<gene>
    <name evidence="9" type="ORF">SteCoe_27548</name>
</gene>
<evidence type="ECO:0000256" key="8">
    <source>
        <dbReference type="SAM" id="SignalP"/>
    </source>
</evidence>
<keyword evidence="10" id="KW-1185">Reference proteome</keyword>
<evidence type="ECO:0008006" key="11">
    <source>
        <dbReference type="Google" id="ProtNLM"/>
    </source>
</evidence>
<evidence type="ECO:0000256" key="4">
    <source>
        <dbReference type="ARBA" id="ARBA00022759"/>
    </source>
</evidence>
<proteinExistence type="inferred from homology"/>
<keyword evidence="7" id="KW-0325">Glycoprotein</keyword>
<dbReference type="Proteomes" id="UP000187209">
    <property type="component" value="Unassembled WGS sequence"/>
</dbReference>
<dbReference type="SUPFAM" id="SSF48537">
    <property type="entry name" value="Phospholipase C/P1 nuclease"/>
    <property type="match status" value="1"/>
</dbReference>
<reference evidence="9 10" key="1">
    <citation type="submission" date="2016-11" db="EMBL/GenBank/DDBJ databases">
        <title>The macronuclear genome of Stentor coeruleus: a giant cell with tiny introns.</title>
        <authorList>
            <person name="Slabodnick M."/>
            <person name="Ruby J.G."/>
            <person name="Reiff S.B."/>
            <person name="Swart E.C."/>
            <person name="Gosai S."/>
            <person name="Prabakaran S."/>
            <person name="Witkowska E."/>
            <person name="Larue G.E."/>
            <person name="Fisher S."/>
            <person name="Freeman R.M."/>
            <person name="Gunawardena J."/>
            <person name="Chu W."/>
            <person name="Stover N.A."/>
            <person name="Gregory B.D."/>
            <person name="Nowacki M."/>
            <person name="Derisi J."/>
            <person name="Roy S.W."/>
            <person name="Marshall W.F."/>
            <person name="Sood P."/>
        </authorList>
    </citation>
    <scope>NUCLEOTIDE SEQUENCE [LARGE SCALE GENOMIC DNA]</scope>
    <source>
        <strain evidence="9">WM001</strain>
    </source>
</reference>
<dbReference type="Pfam" id="PF02265">
    <property type="entry name" value="S1-P1_nuclease"/>
    <property type="match status" value="1"/>
</dbReference>
<feature type="chain" id="PRO_5012548637" description="Aspergillus nuclease S(1)" evidence="8">
    <location>
        <begin position="16"/>
        <end position="293"/>
    </location>
</feature>
<dbReference type="GO" id="GO:0046872">
    <property type="term" value="F:metal ion binding"/>
    <property type="evidence" value="ECO:0007669"/>
    <property type="project" value="UniProtKB-KW"/>
</dbReference>
<evidence type="ECO:0000313" key="9">
    <source>
        <dbReference type="EMBL" id="OMJ73704.1"/>
    </source>
</evidence>
<evidence type="ECO:0000313" key="10">
    <source>
        <dbReference type="Proteomes" id="UP000187209"/>
    </source>
</evidence>
<name>A0A1R2BAC5_9CILI</name>
<dbReference type="PANTHER" id="PTHR33146:SF10">
    <property type="entry name" value="STRAND-SPECIFIC NUCLEASE, PUTATIVE-RELATED"/>
    <property type="match status" value="1"/>
</dbReference>
<keyword evidence="4" id="KW-0255">Endonuclease</keyword>
<dbReference type="GO" id="GO:0004519">
    <property type="term" value="F:endonuclease activity"/>
    <property type="evidence" value="ECO:0007669"/>
    <property type="project" value="UniProtKB-KW"/>
</dbReference>
<keyword evidence="5" id="KW-0378">Hydrolase</keyword>
<keyword evidence="6" id="KW-1015">Disulfide bond</keyword>
<dbReference type="GO" id="GO:0016788">
    <property type="term" value="F:hydrolase activity, acting on ester bonds"/>
    <property type="evidence" value="ECO:0007669"/>
    <property type="project" value="InterPro"/>
</dbReference>
<evidence type="ECO:0000256" key="5">
    <source>
        <dbReference type="ARBA" id="ARBA00022801"/>
    </source>
</evidence>
<evidence type="ECO:0000256" key="3">
    <source>
        <dbReference type="ARBA" id="ARBA00022723"/>
    </source>
</evidence>
<protein>
    <recommendedName>
        <fullName evidence="11">Aspergillus nuclease S(1)</fullName>
    </recommendedName>
</protein>
<organism evidence="9 10">
    <name type="scientific">Stentor coeruleus</name>
    <dbReference type="NCBI Taxonomy" id="5963"/>
    <lineage>
        <taxon>Eukaryota</taxon>
        <taxon>Sar</taxon>
        <taxon>Alveolata</taxon>
        <taxon>Ciliophora</taxon>
        <taxon>Postciliodesmatophora</taxon>
        <taxon>Heterotrichea</taxon>
        <taxon>Heterotrichida</taxon>
        <taxon>Stentoridae</taxon>
        <taxon>Stentor</taxon>
    </lineage>
</organism>
<dbReference type="Gene3D" id="1.10.575.10">
    <property type="entry name" value="P1 Nuclease"/>
    <property type="match status" value="1"/>
</dbReference>
<dbReference type="InterPro" id="IPR008947">
    <property type="entry name" value="PLipase_C/P1_nuclease_dom_sf"/>
</dbReference>
<keyword evidence="2" id="KW-0540">Nuclease</keyword>
<evidence type="ECO:0000256" key="7">
    <source>
        <dbReference type="ARBA" id="ARBA00023180"/>
    </source>
</evidence>
<sequence>MKGPLILSLLSICNAWWCTGHMLGAYIAQVELMQKYPSIYNTVQSILGPLNGDLTGNIANTLTETSCWADDLKVNKFNEANTLHYIDKPYNPQGLSIDPTPTDNIVWAISNFNNTLIASVTAPLEKSLALRFLVHFFGDIHQPLHDTTLFSYSFPNSDYGGNSFKIVYDENVNNLHKLWDSAIGMLETDLPRPLSSSSWETLDQLAQWYTGNYTREDLRYELQSKSLTSWTLDAYMLAIDYVYNGIEVGQTPSPEYVALARQIVMKQITLSGYRLTDYLVSALTPFTQVELYY</sequence>
<comment type="caution">
    <text evidence="9">The sequence shown here is derived from an EMBL/GenBank/DDBJ whole genome shotgun (WGS) entry which is preliminary data.</text>
</comment>
<evidence type="ECO:0000256" key="1">
    <source>
        <dbReference type="ARBA" id="ARBA00009547"/>
    </source>
</evidence>
<evidence type="ECO:0000256" key="2">
    <source>
        <dbReference type="ARBA" id="ARBA00022722"/>
    </source>
</evidence>
<keyword evidence="3" id="KW-0479">Metal-binding</keyword>